<gene>
    <name evidence="1" type="ORF">VNE69_12085</name>
</gene>
<evidence type="ECO:0000313" key="2">
    <source>
        <dbReference type="Proteomes" id="UP001334084"/>
    </source>
</evidence>
<dbReference type="Proteomes" id="UP001334084">
    <property type="component" value="Chromosome 12"/>
</dbReference>
<name>A0AAX4JGG2_9MICR</name>
<dbReference type="KEGG" id="vnx:VNE69_12085"/>
<organism evidence="1 2">
    <name type="scientific">Vairimorpha necatrix</name>
    <dbReference type="NCBI Taxonomy" id="6039"/>
    <lineage>
        <taxon>Eukaryota</taxon>
        <taxon>Fungi</taxon>
        <taxon>Fungi incertae sedis</taxon>
        <taxon>Microsporidia</taxon>
        <taxon>Nosematidae</taxon>
        <taxon>Vairimorpha</taxon>
    </lineage>
</organism>
<dbReference type="EMBL" id="CP142737">
    <property type="protein sequence ID" value="WUR05100.1"/>
    <property type="molecule type" value="Genomic_DNA"/>
</dbReference>
<sequence>MENIINLYCTGTKKSFLLKIPYKDIKTNLITANEYLNIRVTNKISLFDIPFDIFCIYRDEKFVFSTTKISINSEDISNQIENLESHLIEYLEIYFRDKNKMMMTKSEKSEFYFRHNIFIDENANKYFAFYKKYMSKTLICVDNYKFVYKQTNYRPTKLLDEILKIKPNKIFYATIFPFLPLNINLLILRSKLDEDFYIFLHYRAFMLYSKIYPKLSYLFIHNIIDKLKSSLNIELVDHFKSLSFNLFNLPNWLNLFRLFDDWTNKSDIIKFGMPLSKIHQDLDIPKYDITIISGNRIFKDESIIFNLENASYVNNSFIISSNMPVYINMLICEVNNQEYALPVYRNISSKEKILVNLDRFNNEDILKLTKIILPYNTLHINYEFIYIKKIFDISPDVYLDLKCKIYKIKNNKKFLYENYTETIGEDKYLFLGKGESSKLRYKIRENYYEEQQLH</sequence>
<dbReference type="GeneID" id="90542947"/>
<protein>
    <submittedName>
        <fullName evidence="1">Uncharacterized protein</fullName>
    </submittedName>
</protein>
<dbReference type="RefSeq" id="XP_065331245.1">
    <property type="nucleotide sequence ID" value="XM_065475173.1"/>
</dbReference>
<reference evidence="1" key="1">
    <citation type="journal article" date="2024" name="BMC Genomics">
        <title>Functional annotation of a divergent genome using sequence and structure-based similarity.</title>
        <authorList>
            <person name="Svedberg D."/>
            <person name="Winiger R.R."/>
            <person name="Berg A."/>
            <person name="Sharma H."/>
            <person name="Tellgren-Roth C."/>
            <person name="Debrunner-Vossbrinck B.A."/>
            <person name="Vossbrinck C.R."/>
            <person name="Barandun J."/>
        </authorList>
    </citation>
    <scope>NUCLEOTIDE SEQUENCE</scope>
    <source>
        <strain evidence="1">Illinois isolate</strain>
    </source>
</reference>
<accession>A0AAX4JGG2</accession>
<dbReference type="AlphaFoldDB" id="A0AAX4JGG2"/>
<proteinExistence type="predicted"/>
<keyword evidence="2" id="KW-1185">Reference proteome</keyword>
<evidence type="ECO:0000313" key="1">
    <source>
        <dbReference type="EMBL" id="WUR05100.1"/>
    </source>
</evidence>